<dbReference type="OrthoDB" id="227529at2"/>
<dbReference type="PROSITE" id="PS51318">
    <property type="entry name" value="TAT"/>
    <property type="match status" value="1"/>
</dbReference>
<dbReference type="Proteomes" id="UP000295388">
    <property type="component" value="Unassembled WGS sequence"/>
</dbReference>
<proteinExistence type="predicted"/>
<dbReference type="Pfam" id="PF04151">
    <property type="entry name" value="PPC"/>
    <property type="match status" value="1"/>
</dbReference>
<dbReference type="AlphaFoldDB" id="A0A4R6KEC1"/>
<feature type="chain" id="PRO_5020627376" evidence="1">
    <location>
        <begin position="29"/>
        <end position="573"/>
    </location>
</feature>
<keyword evidence="1" id="KW-0732">Signal</keyword>
<comment type="caution">
    <text evidence="3">The sequence shown here is derived from an EMBL/GenBank/DDBJ whole genome shotgun (WGS) entry which is preliminary data.</text>
</comment>
<reference evidence="3 4" key="1">
    <citation type="submission" date="2019-03" db="EMBL/GenBank/DDBJ databases">
        <title>Genomic Encyclopedia of Type Strains, Phase III (KMG-III): the genomes of soil and plant-associated and newly described type strains.</title>
        <authorList>
            <person name="Whitman W."/>
        </authorList>
    </citation>
    <scope>NUCLEOTIDE SEQUENCE [LARGE SCALE GENOMIC DNA]</scope>
    <source>
        <strain evidence="3 4">VKM Ac-2527</strain>
    </source>
</reference>
<dbReference type="Gene3D" id="2.60.120.380">
    <property type="match status" value="1"/>
</dbReference>
<organism evidence="3 4">
    <name type="scientific">Kribbella caucasensis</name>
    <dbReference type="NCBI Taxonomy" id="2512215"/>
    <lineage>
        <taxon>Bacteria</taxon>
        <taxon>Bacillati</taxon>
        <taxon>Actinomycetota</taxon>
        <taxon>Actinomycetes</taxon>
        <taxon>Propionibacteriales</taxon>
        <taxon>Kribbellaceae</taxon>
        <taxon>Kribbella</taxon>
    </lineage>
</organism>
<protein>
    <submittedName>
        <fullName evidence="3">Pre-peptidase</fullName>
    </submittedName>
</protein>
<dbReference type="EMBL" id="SNWQ01000011">
    <property type="protein sequence ID" value="TDO46314.1"/>
    <property type="molecule type" value="Genomic_DNA"/>
</dbReference>
<evidence type="ECO:0000259" key="2">
    <source>
        <dbReference type="Pfam" id="PF04151"/>
    </source>
</evidence>
<dbReference type="RefSeq" id="WP_133802192.1">
    <property type="nucleotide sequence ID" value="NZ_SNWQ01000011.1"/>
</dbReference>
<gene>
    <name evidence="3" type="ORF">EV643_111167</name>
</gene>
<dbReference type="InterPro" id="IPR007280">
    <property type="entry name" value="Peptidase_C_arc/bac"/>
</dbReference>
<accession>A0A4R6KEC1</accession>
<evidence type="ECO:0000256" key="1">
    <source>
        <dbReference type="SAM" id="SignalP"/>
    </source>
</evidence>
<feature type="domain" description="Peptidase C-terminal archaeal/bacterial" evidence="2">
    <location>
        <begin position="129"/>
        <end position="198"/>
    </location>
</feature>
<dbReference type="InterPro" id="IPR006311">
    <property type="entry name" value="TAT_signal"/>
</dbReference>
<evidence type="ECO:0000313" key="4">
    <source>
        <dbReference type="Proteomes" id="UP000295388"/>
    </source>
</evidence>
<name>A0A4R6KEC1_9ACTN</name>
<feature type="signal peptide" evidence="1">
    <location>
        <begin position="1"/>
        <end position="28"/>
    </location>
</feature>
<sequence length="573" mass="57866">MNPMIRRAVLAGSALAIAAAVSVPGASAATSAALSYTESEPATAAGQNDSASSAQRLYAFGTASWKNPAATVQGTLSPSPVAIAAGEEDNGAIPLATATGIGTDDRGAISTTGQLGDGPHGTLGDKTGDFDFYKLTGTAGHTLTVNTDGSLASTNTVVGVYNAAGELLASDDDSGAGLLSKLVYTVPATGDYYVVVAGKSPAGDFSADPNNSGSGHGSADTGTYQVLIAAAPLDKDLYAVQLAKGDVLGGSLAATGKRLTVLRPNGTQAVSSDLSVTAKLPASSPLPRGPVDFAYVAEAAGWYAVSVTDGFGPYDLTLGAFRSSTETAATEQTFFLDFDGGQIDTAPLGGTGVRQLSGLSAFLPNWGLTSADESAVINKVVAVVTENVKNDVKSKGLNPYVDVKFRNSRDDADSFGTANVSRVVVGGRTAESGLGRVGTAQSIDPGNFAHEETALVQLDRVSAASGAISVNTYLTANSDRIAFVGQALGNLVSREIGHLVGNYDTDQTNPVANLMDADGNFPGLYGVGADGFGGTADDVDVDFGKDSYAPATGLTGTQDTLNVAAWGLSKPCN</sequence>
<keyword evidence="4" id="KW-1185">Reference proteome</keyword>
<evidence type="ECO:0000313" key="3">
    <source>
        <dbReference type="EMBL" id="TDO46314.1"/>
    </source>
</evidence>